<dbReference type="AlphaFoldDB" id="A0AAU9CGQ1"/>
<dbReference type="SUPFAM" id="SSF53383">
    <property type="entry name" value="PLP-dependent transferases"/>
    <property type="match status" value="1"/>
</dbReference>
<evidence type="ECO:0000313" key="9">
    <source>
        <dbReference type="Proteomes" id="UP001321825"/>
    </source>
</evidence>
<dbReference type="InterPro" id="IPR015424">
    <property type="entry name" value="PyrdxlP-dep_Trfase"/>
</dbReference>
<keyword evidence="5" id="KW-0663">Pyridoxal phosphate</keyword>
<dbReference type="PROSITE" id="PS00105">
    <property type="entry name" value="AA_TRANSFER_CLASS_1"/>
    <property type="match status" value="1"/>
</dbReference>
<dbReference type="InterPro" id="IPR004839">
    <property type="entry name" value="Aminotransferase_I/II_large"/>
</dbReference>
<name>A0AAU9CGQ1_9GAMM</name>
<organism evidence="8 9">
    <name type="scientific">Methylomarinovum caldicuralii</name>
    <dbReference type="NCBI Taxonomy" id="438856"/>
    <lineage>
        <taxon>Bacteria</taxon>
        <taxon>Pseudomonadati</taxon>
        <taxon>Pseudomonadota</taxon>
        <taxon>Gammaproteobacteria</taxon>
        <taxon>Methylococcales</taxon>
        <taxon>Methylothermaceae</taxon>
        <taxon>Methylomarinovum</taxon>
    </lineage>
</organism>
<dbReference type="InterPro" id="IPR004838">
    <property type="entry name" value="NHTrfase_class1_PyrdxlP-BS"/>
</dbReference>
<gene>
    <name evidence="8" type="ORF">MIT9_P1745</name>
</gene>
<dbReference type="EMBL" id="AP024714">
    <property type="protein sequence ID" value="BCX82160.1"/>
    <property type="molecule type" value="Genomic_DNA"/>
</dbReference>
<feature type="domain" description="Aminotransferase class I/classII large" evidence="7">
    <location>
        <begin position="32"/>
        <end position="380"/>
    </location>
</feature>
<dbReference type="KEGG" id="mcau:MIT9_P1745"/>
<evidence type="ECO:0000256" key="4">
    <source>
        <dbReference type="ARBA" id="ARBA00022679"/>
    </source>
</evidence>
<evidence type="ECO:0000256" key="2">
    <source>
        <dbReference type="ARBA" id="ARBA00007441"/>
    </source>
</evidence>
<dbReference type="Gene3D" id="3.40.640.10">
    <property type="entry name" value="Type I PLP-dependent aspartate aminotransferase-like (Major domain)"/>
    <property type="match status" value="1"/>
</dbReference>
<reference evidence="9" key="1">
    <citation type="journal article" date="2024" name="Int. J. Syst. Evol. Microbiol.">
        <title>Methylomarinovum tepidoasis sp. nov., a moderately thermophilic methanotroph of the family Methylothermaceae isolated from a deep-sea hydrothermal field.</title>
        <authorList>
            <person name="Hirayama H."/>
            <person name="Takaki Y."/>
            <person name="Abe M."/>
            <person name="Miyazaki M."/>
            <person name="Uematsu K."/>
            <person name="Matsui Y."/>
            <person name="Takai K."/>
        </authorList>
    </citation>
    <scope>NUCLEOTIDE SEQUENCE [LARGE SCALE GENOMIC DNA]</scope>
    <source>
        <strain evidence="9">IT-9</strain>
    </source>
</reference>
<accession>A0AAU9CGQ1</accession>
<evidence type="ECO:0000256" key="3">
    <source>
        <dbReference type="ARBA" id="ARBA00022576"/>
    </source>
</evidence>
<comment type="similarity">
    <text evidence="2 6">Belongs to the class-I pyridoxal-phosphate-dependent aminotransferase family.</text>
</comment>
<dbReference type="Proteomes" id="UP001321825">
    <property type="component" value="Chromosome"/>
</dbReference>
<dbReference type="CDD" id="cd00609">
    <property type="entry name" value="AAT_like"/>
    <property type="match status" value="1"/>
</dbReference>
<keyword evidence="4 6" id="KW-0808">Transferase</keyword>
<sequence>MLRQARRAGRISPFHVMELLAKARELEARGRDIVHLEIGEPDFPTPAPIVAAGQAALAEGDVRYTTAAGLMPLREALAAYYHERYGVAVSPGRIFLTPGASGACLLALELALDVGDEVLVSDPGYPCNRHFVQMVGGRPRPLAVGEDSDFHLEAAQVAAAWSPATRGVWITSPGNPTGSVIPAGRLAALWEVVEARGGFLLADEIYHGLEYGCRCTSALEVSDRVLVVNSFSKYFGMTGWRLGWLIVPPGWEAAAERLTQNLFIAAPMHSQRAALAAFVPETRAELERRRQIFAARGRYLYQALTGLGFRIASPPQGAFYLYADCSAFTADSEKLASALLDEAGVAVTPGCDFGRHRAARYLRFAYTADEARLAEGVRRLAALLGDASGGQFSSVNFPG</sequence>
<dbReference type="Pfam" id="PF00155">
    <property type="entry name" value="Aminotran_1_2"/>
    <property type="match status" value="1"/>
</dbReference>
<evidence type="ECO:0000259" key="7">
    <source>
        <dbReference type="Pfam" id="PF00155"/>
    </source>
</evidence>
<dbReference type="GO" id="GO:0006520">
    <property type="term" value="P:amino acid metabolic process"/>
    <property type="evidence" value="ECO:0007669"/>
    <property type="project" value="InterPro"/>
</dbReference>
<dbReference type="RefSeq" id="WP_317704569.1">
    <property type="nucleotide sequence ID" value="NZ_AP024714.1"/>
</dbReference>
<dbReference type="InterPro" id="IPR015421">
    <property type="entry name" value="PyrdxlP-dep_Trfase_major"/>
</dbReference>
<proteinExistence type="inferred from homology"/>
<evidence type="ECO:0000256" key="5">
    <source>
        <dbReference type="ARBA" id="ARBA00022898"/>
    </source>
</evidence>
<comment type="cofactor">
    <cofactor evidence="1 6">
        <name>pyridoxal 5'-phosphate</name>
        <dbReference type="ChEBI" id="CHEBI:597326"/>
    </cofactor>
</comment>
<keyword evidence="9" id="KW-1185">Reference proteome</keyword>
<dbReference type="GO" id="GO:0008483">
    <property type="term" value="F:transaminase activity"/>
    <property type="evidence" value="ECO:0007669"/>
    <property type="project" value="UniProtKB-KW"/>
</dbReference>
<protein>
    <recommendedName>
        <fullName evidence="6">Aminotransferase</fullName>
        <ecNumber evidence="6">2.6.1.-</ecNumber>
    </recommendedName>
</protein>
<dbReference type="InterPro" id="IPR050596">
    <property type="entry name" value="AspAT/PAT-like"/>
</dbReference>
<evidence type="ECO:0000313" key="8">
    <source>
        <dbReference type="EMBL" id="BCX82160.1"/>
    </source>
</evidence>
<dbReference type="GO" id="GO:0030170">
    <property type="term" value="F:pyridoxal phosphate binding"/>
    <property type="evidence" value="ECO:0007669"/>
    <property type="project" value="InterPro"/>
</dbReference>
<dbReference type="EC" id="2.6.1.-" evidence="6"/>
<keyword evidence="3 6" id="KW-0032">Aminotransferase</keyword>
<dbReference type="PANTHER" id="PTHR46383">
    <property type="entry name" value="ASPARTATE AMINOTRANSFERASE"/>
    <property type="match status" value="1"/>
</dbReference>
<evidence type="ECO:0000256" key="1">
    <source>
        <dbReference type="ARBA" id="ARBA00001933"/>
    </source>
</evidence>
<evidence type="ECO:0000256" key="6">
    <source>
        <dbReference type="RuleBase" id="RU000481"/>
    </source>
</evidence>
<dbReference type="PANTHER" id="PTHR46383:SF2">
    <property type="entry name" value="AMINOTRANSFERASE"/>
    <property type="match status" value="1"/>
</dbReference>